<keyword evidence="13 20" id="KW-0560">Oxidoreductase</keyword>
<dbReference type="EMBL" id="JADGJD010000003">
    <property type="protein sequence ID" value="KAJ3057453.1"/>
    <property type="molecule type" value="Genomic_DNA"/>
</dbReference>
<keyword evidence="6" id="KW-0507">mRNA processing</keyword>
<evidence type="ECO:0000256" key="17">
    <source>
        <dbReference type="ARBA" id="ARBA00049447"/>
    </source>
</evidence>
<dbReference type="InterPro" id="IPR018517">
    <property type="entry name" value="tRNA_hU_synthase_CS"/>
</dbReference>
<dbReference type="PROSITE" id="PS01136">
    <property type="entry name" value="UPF0034"/>
    <property type="match status" value="1"/>
</dbReference>
<feature type="region of interest" description="Disordered" evidence="21">
    <location>
        <begin position="1"/>
        <end position="26"/>
    </location>
</feature>
<dbReference type="CDD" id="cd02801">
    <property type="entry name" value="DUS_like_FMN"/>
    <property type="match status" value="1"/>
</dbReference>
<evidence type="ECO:0000256" key="8">
    <source>
        <dbReference type="ARBA" id="ARBA00022723"/>
    </source>
</evidence>
<protein>
    <recommendedName>
        <fullName evidence="3 20">tRNA-dihydrouridine(47) synthase [NAD(P)(+)]</fullName>
        <ecNumber evidence="2 20">1.3.1.89</ecNumber>
    </recommendedName>
    <alternativeName>
        <fullName evidence="20">tRNA-dihydrouridine synthase 3</fullName>
    </alternativeName>
</protein>
<comment type="catalytic activity">
    <reaction evidence="16">
        <text>a 5,6-dihydrouridine in mRNA + NAD(+) = a uridine in mRNA + NADH + H(+)</text>
        <dbReference type="Rhea" id="RHEA:69851"/>
        <dbReference type="Rhea" id="RHEA-COMP:14658"/>
        <dbReference type="Rhea" id="RHEA-COMP:17789"/>
        <dbReference type="ChEBI" id="CHEBI:15378"/>
        <dbReference type="ChEBI" id="CHEBI:57540"/>
        <dbReference type="ChEBI" id="CHEBI:57945"/>
        <dbReference type="ChEBI" id="CHEBI:65315"/>
        <dbReference type="ChEBI" id="CHEBI:74443"/>
    </reaction>
    <physiologicalReaction direction="right-to-left" evidence="16">
        <dbReference type="Rhea" id="RHEA:69853"/>
    </physiologicalReaction>
</comment>
<keyword evidence="24" id="KW-1185">Reference proteome</keyword>
<comment type="catalytic activity">
    <reaction evidence="15">
        <text>5,6-dihydrouridine(47) in tRNA + NAD(+) = uridine(47) in tRNA + NADH + H(+)</text>
        <dbReference type="Rhea" id="RHEA:53364"/>
        <dbReference type="Rhea" id="RHEA-COMP:13539"/>
        <dbReference type="Rhea" id="RHEA-COMP:13540"/>
        <dbReference type="ChEBI" id="CHEBI:15378"/>
        <dbReference type="ChEBI" id="CHEBI:57540"/>
        <dbReference type="ChEBI" id="CHEBI:57945"/>
        <dbReference type="ChEBI" id="CHEBI:65315"/>
        <dbReference type="ChEBI" id="CHEBI:74443"/>
        <dbReference type="EC" id="1.3.1.89"/>
    </reaction>
    <physiologicalReaction direction="right-to-left" evidence="15">
        <dbReference type="Rhea" id="RHEA:53366"/>
    </physiologicalReaction>
</comment>
<evidence type="ECO:0000313" key="24">
    <source>
        <dbReference type="Proteomes" id="UP001212841"/>
    </source>
</evidence>
<comment type="catalytic activity">
    <reaction evidence="18">
        <text>5,6-dihydrouridine(47) in tRNA + NADP(+) = uridine(47) in tRNA + NADPH + H(+)</text>
        <dbReference type="Rhea" id="RHEA:53360"/>
        <dbReference type="Rhea" id="RHEA-COMP:13539"/>
        <dbReference type="Rhea" id="RHEA-COMP:13540"/>
        <dbReference type="ChEBI" id="CHEBI:15378"/>
        <dbReference type="ChEBI" id="CHEBI:57783"/>
        <dbReference type="ChEBI" id="CHEBI:58349"/>
        <dbReference type="ChEBI" id="CHEBI:65315"/>
        <dbReference type="ChEBI" id="CHEBI:74443"/>
        <dbReference type="EC" id="1.3.1.89"/>
    </reaction>
    <physiologicalReaction direction="right-to-left" evidence="18">
        <dbReference type="Rhea" id="RHEA:53362"/>
    </physiologicalReaction>
</comment>
<evidence type="ECO:0000256" key="18">
    <source>
        <dbReference type="ARBA" id="ARBA00049513"/>
    </source>
</evidence>
<reference evidence="23" key="1">
    <citation type="submission" date="2020-05" db="EMBL/GenBank/DDBJ databases">
        <title>Phylogenomic resolution of chytrid fungi.</title>
        <authorList>
            <person name="Stajich J.E."/>
            <person name="Amses K."/>
            <person name="Simmons R."/>
            <person name="Seto K."/>
            <person name="Myers J."/>
            <person name="Bonds A."/>
            <person name="Quandt C.A."/>
            <person name="Barry K."/>
            <person name="Liu P."/>
            <person name="Grigoriev I."/>
            <person name="Longcore J.E."/>
            <person name="James T.Y."/>
        </authorList>
    </citation>
    <scope>NUCLEOTIDE SEQUENCE</scope>
    <source>
        <strain evidence="23">JEL0318</strain>
    </source>
</reference>
<dbReference type="InterPro" id="IPR000571">
    <property type="entry name" value="Znf_CCCH"/>
</dbReference>
<dbReference type="GO" id="GO:0006397">
    <property type="term" value="P:mRNA processing"/>
    <property type="evidence" value="ECO:0007669"/>
    <property type="project" value="UniProtKB-KW"/>
</dbReference>
<keyword evidence="4 20" id="KW-0285">Flavoprotein</keyword>
<evidence type="ECO:0000256" key="4">
    <source>
        <dbReference type="ARBA" id="ARBA00022630"/>
    </source>
</evidence>
<comment type="similarity">
    <text evidence="20">Belongs to the dus family. Dus3 subfamily.</text>
</comment>
<evidence type="ECO:0000256" key="6">
    <source>
        <dbReference type="ARBA" id="ARBA00022664"/>
    </source>
</evidence>
<evidence type="ECO:0000256" key="13">
    <source>
        <dbReference type="ARBA" id="ARBA00023002"/>
    </source>
</evidence>
<dbReference type="Proteomes" id="UP001212841">
    <property type="component" value="Unassembled WGS sequence"/>
</dbReference>
<dbReference type="InterPro" id="IPR013785">
    <property type="entry name" value="Aldolase_TIM"/>
</dbReference>
<keyword evidence="14 20" id="KW-0520">NAD</keyword>
<dbReference type="GO" id="GO:0050660">
    <property type="term" value="F:flavin adenine dinucleotide binding"/>
    <property type="evidence" value="ECO:0007669"/>
    <property type="project" value="UniProtKB-UniRule"/>
</dbReference>
<dbReference type="GO" id="GO:0008270">
    <property type="term" value="F:zinc ion binding"/>
    <property type="evidence" value="ECO:0007669"/>
    <property type="project" value="UniProtKB-KW"/>
</dbReference>
<evidence type="ECO:0000256" key="16">
    <source>
        <dbReference type="ARBA" id="ARBA00048342"/>
    </source>
</evidence>
<dbReference type="FunFam" id="3.20.20.70:FF:000067">
    <property type="entry name" value="tRNA-dihydrouridine(47) synthase [NAD(P)(+)]"/>
    <property type="match status" value="1"/>
</dbReference>
<feature type="domain" description="C3H1-type" evidence="22">
    <location>
        <begin position="133"/>
        <end position="156"/>
    </location>
</feature>
<organism evidence="23 24">
    <name type="scientific">Rhizophlyctis rosea</name>
    <dbReference type="NCBI Taxonomy" id="64517"/>
    <lineage>
        <taxon>Eukaryota</taxon>
        <taxon>Fungi</taxon>
        <taxon>Fungi incertae sedis</taxon>
        <taxon>Chytridiomycota</taxon>
        <taxon>Chytridiomycota incertae sedis</taxon>
        <taxon>Chytridiomycetes</taxon>
        <taxon>Rhizophlyctidales</taxon>
        <taxon>Rhizophlyctidaceae</taxon>
        <taxon>Rhizophlyctis</taxon>
    </lineage>
</organism>
<dbReference type="Gene3D" id="3.20.20.70">
    <property type="entry name" value="Aldolase class I"/>
    <property type="match status" value="1"/>
</dbReference>
<evidence type="ECO:0000313" key="23">
    <source>
        <dbReference type="EMBL" id="KAJ3057453.1"/>
    </source>
</evidence>
<keyword evidence="11 19" id="KW-0862">Zinc</keyword>
<keyword evidence="9" id="KW-0677">Repeat</keyword>
<accession>A0AAD5XAF8</accession>
<keyword evidence="8 19" id="KW-0479">Metal-binding</keyword>
<comment type="cofactor">
    <cofactor evidence="1 20">
        <name>FMN</name>
        <dbReference type="ChEBI" id="CHEBI:58210"/>
    </cofactor>
</comment>
<keyword evidence="10 19" id="KW-0863">Zinc-finger</keyword>
<feature type="region of interest" description="Disordered" evidence="21">
    <location>
        <begin position="43"/>
        <end position="123"/>
    </location>
</feature>
<dbReference type="PANTHER" id="PTHR45846:SF1">
    <property type="entry name" value="TRNA-DIHYDROURIDINE(47) SYNTHASE [NAD(P)(+)]-LIKE"/>
    <property type="match status" value="1"/>
</dbReference>
<evidence type="ECO:0000256" key="11">
    <source>
        <dbReference type="ARBA" id="ARBA00022833"/>
    </source>
</evidence>
<evidence type="ECO:0000256" key="14">
    <source>
        <dbReference type="ARBA" id="ARBA00023027"/>
    </source>
</evidence>
<feature type="zinc finger region" description="C3H1-type" evidence="19">
    <location>
        <begin position="133"/>
        <end position="156"/>
    </location>
</feature>
<feature type="compositionally biased region" description="Basic and acidic residues" evidence="21">
    <location>
        <begin position="9"/>
        <end position="22"/>
    </location>
</feature>
<comment type="function">
    <text evidence="20">Catalyzes the synthesis of dihydrouridine, a modified base found in the D-loop of most tRNAs. Specifically modifies U47 in cytoplasmic tRNAs.</text>
</comment>
<dbReference type="Pfam" id="PF01207">
    <property type="entry name" value="Dus"/>
    <property type="match status" value="1"/>
</dbReference>
<evidence type="ECO:0000256" key="5">
    <source>
        <dbReference type="ARBA" id="ARBA00022643"/>
    </source>
</evidence>
<feature type="region of interest" description="Disordered" evidence="21">
    <location>
        <begin position="194"/>
        <end position="215"/>
    </location>
</feature>
<evidence type="ECO:0000256" key="15">
    <source>
        <dbReference type="ARBA" id="ARBA00048266"/>
    </source>
</evidence>
<dbReference type="EC" id="1.3.1.89" evidence="2 20"/>
<proteinExistence type="inferred from homology"/>
<feature type="zinc finger region" description="C3H1-type" evidence="19">
    <location>
        <begin position="169"/>
        <end position="194"/>
    </location>
</feature>
<evidence type="ECO:0000256" key="19">
    <source>
        <dbReference type="PROSITE-ProRule" id="PRU00723"/>
    </source>
</evidence>
<comment type="catalytic activity">
    <reaction evidence="17">
        <text>a 5,6-dihydrouridine in mRNA + NADP(+) = a uridine in mRNA + NADPH + H(+)</text>
        <dbReference type="Rhea" id="RHEA:69855"/>
        <dbReference type="Rhea" id="RHEA-COMP:14658"/>
        <dbReference type="Rhea" id="RHEA-COMP:17789"/>
        <dbReference type="ChEBI" id="CHEBI:15378"/>
        <dbReference type="ChEBI" id="CHEBI:57783"/>
        <dbReference type="ChEBI" id="CHEBI:58349"/>
        <dbReference type="ChEBI" id="CHEBI:65315"/>
        <dbReference type="ChEBI" id="CHEBI:74443"/>
    </reaction>
    <physiologicalReaction direction="right-to-left" evidence="17">
        <dbReference type="Rhea" id="RHEA:69857"/>
    </physiologicalReaction>
</comment>
<gene>
    <name evidence="23" type="primary">DUS3L</name>
    <name evidence="23" type="ORF">HK097_006381</name>
</gene>
<dbReference type="Pfam" id="PF25585">
    <property type="entry name" value="zf-CCCH_DUS3L"/>
    <property type="match status" value="1"/>
</dbReference>
<dbReference type="AlphaFoldDB" id="A0AAD5XAF8"/>
<comment type="caution">
    <text evidence="23">The sequence shown here is derived from an EMBL/GenBank/DDBJ whole genome shotgun (WGS) entry which is preliminary data.</text>
</comment>
<feature type="compositionally biased region" description="Basic and acidic residues" evidence="21">
    <location>
        <begin position="95"/>
        <end position="111"/>
    </location>
</feature>
<dbReference type="SUPFAM" id="SSF51395">
    <property type="entry name" value="FMN-linked oxidoreductases"/>
    <property type="match status" value="1"/>
</dbReference>
<evidence type="ECO:0000256" key="2">
    <source>
        <dbReference type="ARBA" id="ARBA00012376"/>
    </source>
</evidence>
<evidence type="ECO:0000256" key="20">
    <source>
        <dbReference type="RuleBase" id="RU291113"/>
    </source>
</evidence>
<dbReference type="GO" id="GO:0102265">
    <property type="term" value="F:tRNA-dihydrouridine47 synthase activity"/>
    <property type="evidence" value="ECO:0007669"/>
    <property type="project" value="UniProtKB-EC"/>
</dbReference>
<evidence type="ECO:0000259" key="22">
    <source>
        <dbReference type="PROSITE" id="PS50103"/>
    </source>
</evidence>
<name>A0AAD5XAF8_9FUNG</name>
<sequence>MSAGTSNVHIKDEPDSTGRGEAPRGYCPIKTEYLRKERDALLAKAAAAGKRSRDDPEERDPVVEAIDERVEEQAPESKRMKIEGEPSEDGPSFVVDRKPSLEAMVSKDNKPKKSSRGQNKNRVVSHSADPLLLCNDLAVGRDCQRADQCRYSHDIVKYLVLKGEDLGTHCPLFDKFGHCKFGLKCRFAGAHSDSKGRQIIRQDGNEEPEEQSWGVSREFQKKVRKQELHLPRSETYFEWLAQNRNEKGGFIREVVPKIKIEGVTIKPEPPSTSNSDMEEETNSGATTREPTPDPDETTHVKTEITAAAQAFAHEQKLALFDDPWAPFAFPEINEHKKKVDFRGKTYLAPLTTVGNLPFRRICKGFGVDITCGEMAMANNLLAGQNTEWALCRRHKSEDLFGVQIAGSQAHAVVRCAEAIEQGANVDFIDLNVGCPVDSITRYGCGSALLEKKAKLFDILQGCNYALNVPITCKLRMGVDNDKPITHKLIDMLKKTGVGAITLHGRSKAQRYTKLADWNYIDRCAKLAGDDVAFFGNGDVLGWEDYQERLQRTRVHGVMIGRGALIKPWIFEEIKEGKVKDVSATERLDMLKTFANFGLEHWGSDTLGVNTTRRFMCDWLSFLYRYVPVGLLEVLPQRMNDRPPLFYGRSELETLMGSPNAADWVKITELILGKAPADFKFVPKHKSNSYESEDYDAEG</sequence>
<evidence type="ECO:0000256" key="21">
    <source>
        <dbReference type="SAM" id="MobiDB-lite"/>
    </source>
</evidence>
<feature type="domain" description="C3H1-type" evidence="22">
    <location>
        <begin position="169"/>
        <end position="194"/>
    </location>
</feature>
<feature type="region of interest" description="Disordered" evidence="21">
    <location>
        <begin position="262"/>
        <end position="298"/>
    </location>
</feature>
<dbReference type="InterPro" id="IPR035587">
    <property type="entry name" value="DUS-like_FMN-bd"/>
</dbReference>
<evidence type="ECO:0000256" key="1">
    <source>
        <dbReference type="ARBA" id="ARBA00001917"/>
    </source>
</evidence>
<keyword evidence="7 20" id="KW-0819">tRNA processing</keyword>
<evidence type="ECO:0000256" key="12">
    <source>
        <dbReference type="ARBA" id="ARBA00022857"/>
    </source>
</evidence>
<dbReference type="PROSITE" id="PS50103">
    <property type="entry name" value="ZF_C3H1"/>
    <property type="match status" value="2"/>
</dbReference>
<evidence type="ECO:0000256" key="3">
    <source>
        <dbReference type="ARBA" id="ARBA00022143"/>
    </source>
</evidence>
<keyword evidence="12 20" id="KW-0521">NADP</keyword>
<evidence type="ECO:0000256" key="10">
    <source>
        <dbReference type="ARBA" id="ARBA00022771"/>
    </source>
</evidence>
<dbReference type="Gene3D" id="4.10.1000.10">
    <property type="entry name" value="Zinc finger, CCCH-type"/>
    <property type="match status" value="1"/>
</dbReference>
<dbReference type="GO" id="GO:0003723">
    <property type="term" value="F:RNA binding"/>
    <property type="evidence" value="ECO:0007669"/>
    <property type="project" value="TreeGrafter"/>
</dbReference>
<dbReference type="PANTHER" id="PTHR45846">
    <property type="entry name" value="TRNA-DIHYDROURIDINE(47) SYNTHASE [NAD(P)(+)]-LIKE"/>
    <property type="match status" value="1"/>
</dbReference>
<evidence type="ECO:0000256" key="7">
    <source>
        <dbReference type="ARBA" id="ARBA00022694"/>
    </source>
</evidence>
<feature type="compositionally biased region" description="Basic and acidic residues" evidence="21">
    <location>
        <begin position="51"/>
        <end position="84"/>
    </location>
</feature>
<evidence type="ECO:0000256" key="9">
    <source>
        <dbReference type="ARBA" id="ARBA00022737"/>
    </source>
</evidence>
<keyword evidence="5 20" id="KW-0288">FMN</keyword>